<organism evidence="1 2">
    <name type="scientific">Plakobranchus ocellatus</name>
    <dbReference type="NCBI Taxonomy" id="259542"/>
    <lineage>
        <taxon>Eukaryota</taxon>
        <taxon>Metazoa</taxon>
        <taxon>Spiralia</taxon>
        <taxon>Lophotrochozoa</taxon>
        <taxon>Mollusca</taxon>
        <taxon>Gastropoda</taxon>
        <taxon>Heterobranchia</taxon>
        <taxon>Euthyneura</taxon>
        <taxon>Panpulmonata</taxon>
        <taxon>Sacoglossa</taxon>
        <taxon>Placobranchoidea</taxon>
        <taxon>Plakobranchidae</taxon>
        <taxon>Plakobranchus</taxon>
    </lineage>
</organism>
<accession>A0AAV3ZET4</accession>
<keyword evidence="2" id="KW-1185">Reference proteome</keyword>
<protein>
    <recommendedName>
        <fullName evidence="3">Sushi domain-containing protein</fullName>
    </recommendedName>
</protein>
<sequence length="131" mass="14664">MATCYQGHVFDTQEPVVIRTCDHMTGHWQEGDFLPVCSDRCETSLLTGPASDILKPDITVSTEDTGVDQITPLSQRVLLTNRTYWSPASNDLSQFVQSLGRYPYELTTQFCLTVVPLPPSIQLFESHLSQV</sequence>
<evidence type="ECO:0008006" key="3">
    <source>
        <dbReference type="Google" id="ProtNLM"/>
    </source>
</evidence>
<evidence type="ECO:0000313" key="1">
    <source>
        <dbReference type="EMBL" id="GFN93883.1"/>
    </source>
</evidence>
<dbReference type="EMBL" id="BLXT01002372">
    <property type="protein sequence ID" value="GFN93883.1"/>
    <property type="molecule type" value="Genomic_DNA"/>
</dbReference>
<gene>
    <name evidence="1" type="ORF">PoB_002038900</name>
</gene>
<comment type="caution">
    <text evidence="1">The sequence shown here is derived from an EMBL/GenBank/DDBJ whole genome shotgun (WGS) entry which is preliminary data.</text>
</comment>
<name>A0AAV3ZET4_9GAST</name>
<proteinExistence type="predicted"/>
<reference evidence="1 2" key="1">
    <citation type="journal article" date="2021" name="Elife">
        <title>Chloroplast acquisition without the gene transfer in kleptoplastic sea slugs, Plakobranchus ocellatus.</title>
        <authorList>
            <person name="Maeda T."/>
            <person name="Takahashi S."/>
            <person name="Yoshida T."/>
            <person name="Shimamura S."/>
            <person name="Takaki Y."/>
            <person name="Nagai Y."/>
            <person name="Toyoda A."/>
            <person name="Suzuki Y."/>
            <person name="Arimoto A."/>
            <person name="Ishii H."/>
            <person name="Satoh N."/>
            <person name="Nishiyama T."/>
            <person name="Hasebe M."/>
            <person name="Maruyama T."/>
            <person name="Minagawa J."/>
            <person name="Obokata J."/>
            <person name="Shigenobu S."/>
        </authorList>
    </citation>
    <scope>NUCLEOTIDE SEQUENCE [LARGE SCALE GENOMIC DNA]</scope>
</reference>
<dbReference type="Proteomes" id="UP000735302">
    <property type="component" value="Unassembled WGS sequence"/>
</dbReference>
<dbReference type="AlphaFoldDB" id="A0AAV3ZET4"/>
<evidence type="ECO:0000313" key="2">
    <source>
        <dbReference type="Proteomes" id="UP000735302"/>
    </source>
</evidence>